<dbReference type="OrthoDB" id="8673173at2"/>
<dbReference type="GO" id="GO:0016787">
    <property type="term" value="F:hydrolase activity"/>
    <property type="evidence" value="ECO:0007669"/>
    <property type="project" value="UniProtKB-KW"/>
</dbReference>
<accession>A0A8H9ISM2</accession>
<sequence>MRTITLEEHFATRPFLEGPGRHAVGQDELTNRLCDLDELRIGEMDAAGIDVQVLSLTAPGTEQLDAADARHWARTVNDHLADAVRRHPGRLAGFAALPVADPAAAADELSRMVETHGFVGAMINGHINGRYLDDEHFWPVLARAERLGVPLYLHPTPPPRPVIEASYTGNFPDAVSAALAAPGWGWHIETATHVLRLVLAGVFDRYPRLQVVIGHMGEGLPFMLPRLERVFGGSAMSPSTGLDRGVVDYLRQNVHYTFSGFNFEPNFAMLRAQVGVERIMFSADYPYQSMTEARQFLDDLPLDADDRDRIAHRNAEALFGLPVD</sequence>
<proteinExistence type="predicted"/>
<dbReference type="PANTHER" id="PTHR21240">
    <property type="entry name" value="2-AMINO-3-CARBOXYLMUCONATE-6-SEMIALDEHYDE DECARBOXYLASE"/>
    <property type="match status" value="1"/>
</dbReference>
<dbReference type="RefSeq" id="WP_145937669.1">
    <property type="nucleotide sequence ID" value="NZ_BNAV01000002.1"/>
</dbReference>
<feature type="domain" description="Amidohydrolase-related" evidence="2">
    <location>
        <begin position="37"/>
        <end position="321"/>
    </location>
</feature>
<dbReference type="InterPro" id="IPR032466">
    <property type="entry name" value="Metal_Hydrolase"/>
</dbReference>
<dbReference type="Pfam" id="PF04909">
    <property type="entry name" value="Amidohydro_2"/>
    <property type="match status" value="1"/>
</dbReference>
<reference evidence="3" key="2">
    <citation type="submission" date="2020-09" db="EMBL/GenBank/DDBJ databases">
        <authorList>
            <person name="Sun Q."/>
            <person name="Zhou Y."/>
        </authorList>
    </citation>
    <scope>NUCLEOTIDE SEQUENCE</scope>
    <source>
        <strain evidence="3">CGMCC 4.7679</strain>
    </source>
</reference>
<comment type="caution">
    <text evidence="3">The sequence shown here is derived from an EMBL/GenBank/DDBJ whole genome shotgun (WGS) entry which is preliminary data.</text>
</comment>
<organism evidence="3 4">
    <name type="scientific">Amycolatopsis bartoniae</name>
    <dbReference type="NCBI Taxonomy" id="941986"/>
    <lineage>
        <taxon>Bacteria</taxon>
        <taxon>Bacillati</taxon>
        <taxon>Actinomycetota</taxon>
        <taxon>Actinomycetes</taxon>
        <taxon>Pseudonocardiales</taxon>
        <taxon>Pseudonocardiaceae</taxon>
        <taxon>Amycolatopsis</taxon>
    </lineage>
</organism>
<dbReference type="GO" id="GO:0016831">
    <property type="term" value="F:carboxy-lyase activity"/>
    <property type="evidence" value="ECO:0007669"/>
    <property type="project" value="InterPro"/>
</dbReference>
<reference evidence="3" key="1">
    <citation type="journal article" date="2014" name="Int. J. Syst. Evol. Microbiol.">
        <title>Complete genome sequence of Corynebacterium casei LMG S-19264T (=DSM 44701T), isolated from a smear-ripened cheese.</title>
        <authorList>
            <consortium name="US DOE Joint Genome Institute (JGI-PGF)"/>
            <person name="Walter F."/>
            <person name="Albersmeier A."/>
            <person name="Kalinowski J."/>
            <person name="Ruckert C."/>
        </authorList>
    </citation>
    <scope>NUCLEOTIDE SEQUENCE</scope>
    <source>
        <strain evidence="3">CGMCC 4.7679</strain>
    </source>
</reference>
<evidence type="ECO:0000256" key="1">
    <source>
        <dbReference type="ARBA" id="ARBA00023239"/>
    </source>
</evidence>
<dbReference type="AlphaFoldDB" id="A0A8H9ISM2"/>
<name>A0A8H9ISM2_9PSEU</name>
<evidence type="ECO:0000313" key="3">
    <source>
        <dbReference type="EMBL" id="GHF47300.1"/>
    </source>
</evidence>
<dbReference type="Gene3D" id="3.20.20.140">
    <property type="entry name" value="Metal-dependent hydrolases"/>
    <property type="match status" value="1"/>
</dbReference>
<keyword evidence="1" id="KW-0456">Lyase</keyword>
<dbReference type="SUPFAM" id="SSF51556">
    <property type="entry name" value="Metallo-dependent hydrolases"/>
    <property type="match status" value="1"/>
</dbReference>
<evidence type="ECO:0000259" key="2">
    <source>
        <dbReference type="Pfam" id="PF04909"/>
    </source>
</evidence>
<dbReference type="InterPro" id="IPR032465">
    <property type="entry name" value="ACMSD"/>
</dbReference>
<protein>
    <submittedName>
        <fullName evidence="3">Amidohydrolase</fullName>
    </submittedName>
</protein>
<evidence type="ECO:0000313" key="4">
    <source>
        <dbReference type="Proteomes" id="UP000658656"/>
    </source>
</evidence>
<dbReference type="Proteomes" id="UP000658656">
    <property type="component" value="Unassembled WGS sequence"/>
</dbReference>
<keyword evidence="4" id="KW-1185">Reference proteome</keyword>
<dbReference type="GO" id="GO:0019748">
    <property type="term" value="P:secondary metabolic process"/>
    <property type="evidence" value="ECO:0007669"/>
    <property type="project" value="TreeGrafter"/>
</dbReference>
<keyword evidence="3" id="KW-0378">Hydrolase</keyword>
<gene>
    <name evidence="3" type="ORF">GCM10017566_20580</name>
</gene>
<dbReference type="EMBL" id="BNAV01000002">
    <property type="protein sequence ID" value="GHF47300.1"/>
    <property type="molecule type" value="Genomic_DNA"/>
</dbReference>
<dbReference type="InterPro" id="IPR006680">
    <property type="entry name" value="Amidohydro-rel"/>
</dbReference>
<dbReference type="PANTHER" id="PTHR21240:SF30">
    <property type="entry name" value="AMIDOHYDROLASE-RELATED DOMAIN-CONTAINING PROTEIN-RELATED"/>
    <property type="match status" value="1"/>
</dbReference>
<dbReference type="GO" id="GO:0005829">
    <property type="term" value="C:cytosol"/>
    <property type="evidence" value="ECO:0007669"/>
    <property type="project" value="TreeGrafter"/>
</dbReference>